<dbReference type="AlphaFoldDB" id="A0A0F5JMD1"/>
<name>A0A0F5JMD1_9BACT</name>
<gene>
    <name evidence="2" type="ORF">HMPREF1535_00793</name>
</gene>
<protein>
    <submittedName>
        <fullName evidence="2">Uncharacterized protein</fullName>
    </submittedName>
</protein>
<comment type="caution">
    <text evidence="2">The sequence shown here is derived from an EMBL/GenBank/DDBJ whole genome shotgun (WGS) entry which is preliminary data.</text>
</comment>
<dbReference type="GeneID" id="69982013"/>
<feature type="transmembrane region" description="Helical" evidence="1">
    <location>
        <begin position="12"/>
        <end position="32"/>
    </location>
</feature>
<dbReference type="Proteomes" id="UP000033047">
    <property type="component" value="Unassembled WGS sequence"/>
</dbReference>
<feature type="transmembrane region" description="Helical" evidence="1">
    <location>
        <begin position="82"/>
        <end position="103"/>
    </location>
</feature>
<evidence type="ECO:0000256" key="1">
    <source>
        <dbReference type="SAM" id="Phobius"/>
    </source>
</evidence>
<keyword evidence="1" id="KW-1133">Transmembrane helix</keyword>
<sequence>MAVTKIRKMSSWTLLIVSIISLVVLGMFYAGGVVDPSVEMKEPIYTGLLINWTSVLFFVTIISTILFAVWQFITLLQTNAKSAITSLIVIVVFAAILFITYSMGDATPLGGMNADSQKYNIPLWLKVTDMWIMSTVVLMVLIVAAVVWGSVKRMLNR</sequence>
<proteinExistence type="predicted"/>
<reference evidence="2 3" key="1">
    <citation type="submission" date="2013-04" db="EMBL/GenBank/DDBJ databases">
        <title>The Genome Sequence of Parabacteroides goldsteinii DSM 19448.</title>
        <authorList>
            <consortium name="The Broad Institute Genomics Platform"/>
            <person name="Earl A."/>
            <person name="Ward D."/>
            <person name="Feldgarden M."/>
            <person name="Gevers D."/>
            <person name="Martens E."/>
            <person name="Sakamoto M."/>
            <person name="Benno Y."/>
            <person name="Song Y."/>
            <person name="Liu C."/>
            <person name="Lee J."/>
            <person name="Bolanos M."/>
            <person name="Vaisanen M.L."/>
            <person name="Finegold S.M."/>
            <person name="Walker B."/>
            <person name="Young S."/>
            <person name="Zeng Q."/>
            <person name="Gargeya S."/>
            <person name="Fitzgerald M."/>
            <person name="Haas B."/>
            <person name="Abouelleil A."/>
            <person name="Allen A.W."/>
            <person name="Alvarado L."/>
            <person name="Arachchi H.M."/>
            <person name="Berlin A.M."/>
            <person name="Chapman S.B."/>
            <person name="Gainer-Dewar J."/>
            <person name="Goldberg J."/>
            <person name="Griggs A."/>
            <person name="Gujja S."/>
            <person name="Hansen M."/>
            <person name="Howarth C."/>
            <person name="Imamovic A."/>
            <person name="Ireland A."/>
            <person name="Larimer J."/>
            <person name="McCowan C."/>
            <person name="Murphy C."/>
            <person name="Pearson M."/>
            <person name="Poon T.W."/>
            <person name="Priest M."/>
            <person name="Roberts A."/>
            <person name="Saif S."/>
            <person name="Shea T."/>
            <person name="Sisk P."/>
            <person name="Sykes S."/>
            <person name="Wortman J."/>
            <person name="Nusbaum C."/>
            <person name="Birren B."/>
        </authorList>
    </citation>
    <scope>NUCLEOTIDE SEQUENCE [LARGE SCALE GENOMIC DNA]</scope>
    <source>
        <strain evidence="2 3">DSM 19448</strain>
    </source>
</reference>
<dbReference type="EMBL" id="AQHV01000004">
    <property type="protein sequence ID" value="KKB58971.1"/>
    <property type="molecule type" value="Genomic_DNA"/>
</dbReference>
<accession>A0A0F5JMD1</accession>
<organism evidence="2 3">
    <name type="scientific">Parabacteroides goldsteinii DSM 19448 = WAL 12034</name>
    <dbReference type="NCBI Taxonomy" id="927665"/>
    <lineage>
        <taxon>Bacteria</taxon>
        <taxon>Pseudomonadati</taxon>
        <taxon>Bacteroidota</taxon>
        <taxon>Bacteroidia</taxon>
        <taxon>Bacteroidales</taxon>
        <taxon>Tannerellaceae</taxon>
        <taxon>Parabacteroides</taxon>
    </lineage>
</organism>
<evidence type="ECO:0000313" key="3">
    <source>
        <dbReference type="Proteomes" id="UP000033047"/>
    </source>
</evidence>
<feature type="transmembrane region" description="Helical" evidence="1">
    <location>
        <begin position="130"/>
        <end position="151"/>
    </location>
</feature>
<keyword evidence="1" id="KW-0472">Membrane</keyword>
<dbReference type="RefSeq" id="WP_007654888.1">
    <property type="nucleotide sequence ID" value="NZ_KQ033912.1"/>
</dbReference>
<evidence type="ECO:0000313" key="2">
    <source>
        <dbReference type="EMBL" id="KKB58971.1"/>
    </source>
</evidence>
<dbReference type="HOGENOM" id="CLU_140335_0_0_10"/>
<dbReference type="PATRIC" id="fig|927665.4.peg.811"/>
<feature type="transmembrane region" description="Helical" evidence="1">
    <location>
        <begin position="44"/>
        <end position="70"/>
    </location>
</feature>
<keyword evidence="1" id="KW-0812">Transmembrane</keyword>
<dbReference type="STRING" id="927665.HMPREF1535_00793"/>